<feature type="transmembrane region" description="Helical" evidence="1">
    <location>
        <begin position="274"/>
        <end position="292"/>
    </location>
</feature>
<dbReference type="EMBL" id="FOJO01000016">
    <property type="protein sequence ID" value="SFA56893.1"/>
    <property type="molecule type" value="Genomic_DNA"/>
</dbReference>
<feature type="transmembrane region" description="Helical" evidence="1">
    <location>
        <begin position="123"/>
        <end position="143"/>
    </location>
</feature>
<dbReference type="AlphaFoldDB" id="A0A099F0L5"/>
<sequence>MPILALAVLLSWPIVVAILFSRQERAQALIWSILIGYLILPPLIEIDLPAFPGLNKHMVPALAAGFMVYFAARDRAAPEERPPPMGGFVVLLLAMNFISPLMTALTNPDPLIDGINYRPAMTISQGVASQLLLFMQFLPFFMGYKLLWNARGAQLWLRSLILAVLWYTIPMLIELRLSPQINVWVYGFFQHDFIQTIRYGGFRPIVFLQHPLWVALMTMTAFLSAIAIARNNRTRRNILIALYLGVMVVLCKSAGALLQAMMAAPLVAFARPRMMVLASVMIAGLAFSYPTLRTTSWMPLQGIVDLAMSISPDRGRSLEFRLMNEEELLGRAMERPLFGWGSWGRSLYYDPYSGRLTAIPDGLWVIWIGSNGIFGYLAQFLLLLTPIFAMYRAMPRGSPGGNQAELVVLGTVSLMLAMNLLDLIPNATLTPLTWLTAGALLGNANRLRQGIPQADSLAGSERILPKKAGIQTVL</sequence>
<proteinExistence type="predicted"/>
<dbReference type="RefSeq" id="WP_036741775.1">
    <property type="nucleotide sequence ID" value="NZ_FOJO01000016.1"/>
</dbReference>
<evidence type="ECO:0000313" key="4">
    <source>
        <dbReference type="Proteomes" id="UP000029846"/>
    </source>
</evidence>
<protein>
    <recommendedName>
        <fullName evidence="6">O-antigen ligase like membrane protein</fullName>
    </recommendedName>
</protein>
<name>A0A099F0L5_9RHOB</name>
<dbReference type="EMBL" id="JRKN01000017">
    <property type="protein sequence ID" value="KGJ03793.1"/>
    <property type="molecule type" value="Genomic_DNA"/>
</dbReference>
<evidence type="ECO:0000313" key="2">
    <source>
        <dbReference type="EMBL" id="KGJ03793.1"/>
    </source>
</evidence>
<keyword evidence="1" id="KW-0472">Membrane</keyword>
<reference evidence="2 4" key="2">
    <citation type="submission" date="2014-10" db="EMBL/GenBank/DDBJ databases">
        <title>Paracoccus sanguinis sp. nov., isolated from clinical specimens of New York State patients.</title>
        <authorList>
            <person name="Mingle L.A."/>
            <person name="Cole J.A."/>
            <person name="Lapierre P."/>
            <person name="Musser K.A."/>
        </authorList>
    </citation>
    <scope>NUCLEOTIDE SEQUENCE [LARGE SCALE GENOMIC DNA]</scope>
    <source>
        <strain evidence="2 4">JCM 14014</strain>
    </source>
</reference>
<gene>
    <name evidence="2" type="ORF">IT41_12705</name>
    <name evidence="3" type="ORF">SAMN04487972_11623</name>
</gene>
<feature type="transmembrane region" description="Helical" evidence="1">
    <location>
        <begin position="84"/>
        <end position="103"/>
    </location>
</feature>
<reference evidence="2 4" key="1">
    <citation type="submission" date="2014-09" db="EMBL/GenBank/DDBJ databases">
        <authorList>
            <person name="McGinnis J.M."/>
            <person name="Wolfgang W.J."/>
        </authorList>
    </citation>
    <scope>NUCLEOTIDE SEQUENCE [LARGE SCALE GENOMIC DNA]</scope>
    <source>
        <strain evidence="2 4">JCM 14014</strain>
    </source>
</reference>
<accession>A0A099F0L5</accession>
<organism evidence="2 4">
    <name type="scientific">Paracoccus halophilus</name>
    <dbReference type="NCBI Taxonomy" id="376733"/>
    <lineage>
        <taxon>Bacteria</taxon>
        <taxon>Pseudomonadati</taxon>
        <taxon>Pseudomonadota</taxon>
        <taxon>Alphaproteobacteria</taxon>
        <taxon>Rhodobacterales</taxon>
        <taxon>Paracoccaceae</taxon>
        <taxon>Paracoccus</taxon>
    </lineage>
</organism>
<feature type="transmembrane region" description="Helical" evidence="1">
    <location>
        <begin position="241"/>
        <end position="262"/>
    </location>
</feature>
<feature type="transmembrane region" description="Helical" evidence="1">
    <location>
        <begin position="50"/>
        <end position="72"/>
    </location>
</feature>
<evidence type="ECO:0008006" key="6">
    <source>
        <dbReference type="Google" id="ProtNLM"/>
    </source>
</evidence>
<evidence type="ECO:0000256" key="1">
    <source>
        <dbReference type="SAM" id="Phobius"/>
    </source>
</evidence>
<dbReference type="STRING" id="376733.SAMN04487972_11623"/>
<keyword evidence="1" id="KW-0812">Transmembrane</keyword>
<reference evidence="3 5" key="3">
    <citation type="submission" date="2016-10" db="EMBL/GenBank/DDBJ databases">
        <authorList>
            <person name="de Groot N.N."/>
        </authorList>
    </citation>
    <scope>NUCLEOTIDE SEQUENCE [LARGE SCALE GENOMIC DNA]</scope>
    <source>
        <strain evidence="3 5">CGMCC 1.6117</strain>
    </source>
</reference>
<dbReference type="Proteomes" id="UP000182312">
    <property type="component" value="Unassembled WGS sequence"/>
</dbReference>
<dbReference type="eggNOG" id="COG3307">
    <property type="taxonomic scope" value="Bacteria"/>
</dbReference>
<keyword evidence="1" id="KW-1133">Transmembrane helix</keyword>
<feature type="transmembrane region" description="Helical" evidence="1">
    <location>
        <begin position="155"/>
        <end position="173"/>
    </location>
</feature>
<evidence type="ECO:0000313" key="3">
    <source>
        <dbReference type="EMBL" id="SFA56893.1"/>
    </source>
</evidence>
<keyword evidence="4" id="KW-1185">Reference proteome</keyword>
<feature type="transmembrane region" description="Helical" evidence="1">
    <location>
        <begin position="212"/>
        <end position="229"/>
    </location>
</feature>
<dbReference type="Proteomes" id="UP000029846">
    <property type="component" value="Unassembled WGS sequence"/>
</dbReference>
<dbReference type="OrthoDB" id="7595044at2"/>
<feature type="transmembrane region" description="Helical" evidence="1">
    <location>
        <begin position="373"/>
        <end position="394"/>
    </location>
</feature>
<evidence type="ECO:0000313" key="5">
    <source>
        <dbReference type="Proteomes" id="UP000182312"/>
    </source>
</evidence>